<dbReference type="Gene3D" id="3.10.520.10">
    <property type="entry name" value="ApbE-like domains"/>
    <property type="match status" value="1"/>
</dbReference>
<accession>A0ABU5VXG1</accession>
<protein>
    <recommendedName>
        <fullName evidence="3 11">FAD:protein FMN transferase</fullName>
        <ecNumber evidence="2 11">2.7.1.180</ecNumber>
    </recommendedName>
    <alternativeName>
        <fullName evidence="9 11">Flavin transferase</fullName>
    </alternativeName>
</protein>
<dbReference type="PIRSF" id="PIRSF006268">
    <property type="entry name" value="ApbE"/>
    <property type="match status" value="1"/>
</dbReference>
<evidence type="ECO:0000256" key="9">
    <source>
        <dbReference type="ARBA" id="ARBA00031306"/>
    </source>
</evidence>
<evidence type="ECO:0000256" key="4">
    <source>
        <dbReference type="ARBA" id="ARBA00022630"/>
    </source>
</evidence>
<evidence type="ECO:0000313" key="13">
    <source>
        <dbReference type="Proteomes" id="UP001302274"/>
    </source>
</evidence>
<keyword evidence="7 11" id="KW-0274">FAD</keyword>
<evidence type="ECO:0000256" key="6">
    <source>
        <dbReference type="ARBA" id="ARBA00022723"/>
    </source>
</evidence>
<comment type="catalytic activity">
    <reaction evidence="10 11">
        <text>L-threonyl-[protein] + FAD = FMN-L-threonyl-[protein] + AMP + H(+)</text>
        <dbReference type="Rhea" id="RHEA:36847"/>
        <dbReference type="Rhea" id="RHEA-COMP:11060"/>
        <dbReference type="Rhea" id="RHEA-COMP:11061"/>
        <dbReference type="ChEBI" id="CHEBI:15378"/>
        <dbReference type="ChEBI" id="CHEBI:30013"/>
        <dbReference type="ChEBI" id="CHEBI:57692"/>
        <dbReference type="ChEBI" id="CHEBI:74257"/>
        <dbReference type="ChEBI" id="CHEBI:456215"/>
        <dbReference type="EC" id="2.7.1.180"/>
    </reaction>
</comment>
<dbReference type="Proteomes" id="UP001302274">
    <property type="component" value="Unassembled WGS sequence"/>
</dbReference>
<keyword evidence="6 11" id="KW-0479">Metal-binding</keyword>
<comment type="cofactor">
    <cofactor evidence="1">
        <name>Mg(2+)</name>
        <dbReference type="ChEBI" id="CHEBI:18420"/>
    </cofactor>
</comment>
<keyword evidence="5 11" id="KW-0808">Transferase</keyword>
<dbReference type="InterPro" id="IPR024932">
    <property type="entry name" value="ApbE"/>
</dbReference>
<comment type="caution">
    <text evidence="12">The sequence shown here is derived from an EMBL/GenBank/DDBJ whole genome shotgun (WGS) entry which is preliminary data.</text>
</comment>
<sequence length="316" mass="35726">MKDIICSRNYQVMGGEFQFLCFPQSFLSKKDVYRLFDEAYDEVKRIEVKFTDFRPGFFNDINKYAGVRPVEVDEETIYLIKESMTVSQKSHGTFDISFASIGHLWRAQKEQNKVLEQETIKEHLKFIDYKLIQIDEVNKTVYLPYPQMKIGLGGIGKGYAVDQVYKYFIKKGLYNFYINGAGDIRVHSRLDAPRKWRIGIRNPLSADASKSVGIIQMGEGAIASSGGYIHNVNGDKFNHHIIHPKTGISTKEVIASTVIANDAITADTTATILMNMGKVEAVNYLNEHNLNGLVFCSEGRSYLSNRALNNFGMSLS</sequence>
<evidence type="ECO:0000256" key="1">
    <source>
        <dbReference type="ARBA" id="ARBA00001946"/>
    </source>
</evidence>
<evidence type="ECO:0000256" key="10">
    <source>
        <dbReference type="ARBA" id="ARBA00048540"/>
    </source>
</evidence>
<dbReference type="PANTHER" id="PTHR30040:SF2">
    <property type="entry name" value="FAD:PROTEIN FMN TRANSFERASE"/>
    <property type="match status" value="1"/>
</dbReference>
<evidence type="ECO:0000256" key="7">
    <source>
        <dbReference type="ARBA" id="ARBA00022827"/>
    </source>
</evidence>
<name>A0ABU5VXG1_9BACT</name>
<evidence type="ECO:0000256" key="2">
    <source>
        <dbReference type="ARBA" id="ARBA00011955"/>
    </source>
</evidence>
<comment type="similarity">
    <text evidence="11">Belongs to the ApbE family.</text>
</comment>
<dbReference type="SUPFAM" id="SSF143631">
    <property type="entry name" value="ApbE-like"/>
    <property type="match status" value="1"/>
</dbReference>
<keyword evidence="13" id="KW-1185">Reference proteome</keyword>
<proteinExistence type="inferred from homology"/>
<evidence type="ECO:0000256" key="11">
    <source>
        <dbReference type="PIRNR" id="PIRNR006268"/>
    </source>
</evidence>
<gene>
    <name evidence="12" type="ORF">SHI21_15540</name>
</gene>
<keyword evidence="8 11" id="KW-0460">Magnesium</keyword>
<dbReference type="EC" id="2.7.1.180" evidence="2 11"/>
<dbReference type="RefSeq" id="WP_323577728.1">
    <property type="nucleotide sequence ID" value="NZ_JAYGJQ010000002.1"/>
</dbReference>
<dbReference type="Pfam" id="PF02424">
    <property type="entry name" value="ApbE"/>
    <property type="match status" value="1"/>
</dbReference>
<evidence type="ECO:0000256" key="3">
    <source>
        <dbReference type="ARBA" id="ARBA00016337"/>
    </source>
</evidence>
<dbReference type="InterPro" id="IPR003374">
    <property type="entry name" value="ApbE-like_sf"/>
</dbReference>
<reference evidence="12 13" key="1">
    <citation type="submission" date="2023-11" db="EMBL/GenBank/DDBJ databases">
        <title>A Novel Polar Bacteriovorax (B. antarcticus) Isolated from the Biocrust in Antarctica.</title>
        <authorList>
            <person name="Mun W."/>
            <person name="Choi S.Y."/>
            <person name="Mitchell R.J."/>
        </authorList>
    </citation>
    <scope>NUCLEOTIDE SEQUENCE [LARGE SCALE GENOMIC DNA]</scope>
    <source>
        <strain evidence="12 13">PP10</strain>
    </source>
</reference>
<organism evidence="12 13">
    <name type="scientific">Bacteriovorax antarcticus</name>
    <dbReference type="NCBI Taxonomy" id="3088717"/>
    <lineage>
        <taxon>Bacteria</taxon>
        <taxon>Pseudomonadati</taxon>
        <taxon>Bdellovibrionota</taxon>
        <taxon>Bacteriovoracia</taxon>
        <taxon>Bacteriovoracales</taxon>
        <taxon>Bacteriovoracaceae</taxon>
        <taxon>Bacteriovorax</taxon>
    </lineage>
</organism>
<evidence type="ECO:0000256" key="8">
    <source>
        <dbReference type="ARBA" id="ARBA00022842"/>
    </source>
</evidence>
<evidence type="ECO:0000313" key="12">
    <source>
        <dbReference type="EMBL" id="MEA9357642.1"/>
    </source>
</evidence>
<dbReference type="EMBL" id="JAYGJQ010000002">
    <property type="protein sequence ID" value="MEA9357642.1"/>
    <property type="molecule type" value="Genomic_DNA"/>
</dbReference>
<evidence type="ECO:0000256" key="5">
    <source>
        <dbReference type="ARBA" id="ARBA00022679"/>
    </source>
</evidence>
<dbReference type="PANTHER" id="PTHR30040">
    <property type="entry name" value="THIAMINE BIOSYNTHESIS LIPOPROTEIN APBE"/>
    <property type="match status" value="1"/>
</dbReference>
<keyword evidence="4 11" id="KW-0285">Flavoprotein</keyword>
<dbReference type="GO" id="GO:0016740">
    <property type="term" value="F:transferase activity"/>
    <property type="evidence" value="ECO:0007669"/>
    <property type="project" value="UniProtKB-KW"/>
</dbReference>